<comment type="subcellular location">
    <subcellularLocation>
        <location evidence="1">Cell membrane</location>
        <topology evidence="1">Multi-pass membrane protein</topology>
    </subcellularLocation>
</comment>
<feature type="transmembrane region" description="Helical" evidence="9">
    <location>
        <begin position="426"/>
        <end position="459"/>
    </location>
</feature>
<protein>
    <submittedName>
        <fullName evidence="10">AI-2E family transporter</fullName>
    </submittedName>
</protein>
<keyword evidence="5 9" id="KW-0812">Transmembrane</keyword>
<feature type="transmembrane region" description="Helical" evidence="9">
    <location>
        <begin position="361"/>
        <end position="388"/>
    </location>
</feature>
<evidence type="ECO:0000256" key="1">
    <source>
        <dbReference type="ARBA" id="ARBA00004651"/>
    </source>
</evidence>
<sequence length="470" mass="49955">MSQPRPPEPVEAPPPRRRRSLLTRLRPQHVPRAGRHAVRRWQDYRERQLALLAESNRLQRELHDHVVHPRTGTGTGTARTGGTTQGRAAAHGGDATDVGVAVPTGADPGAAGPGPGADDPRGVRATSLASPFYVGFTFALGALVAWLLVENLTRLTSVLTFLLVAVFLTLALEPIVQWLTRHGVPRFGAVFVVFLGLVGAVALVASLVVPPIASQAAMLVDKTPDYVQRITTTPWIAELDAQHDVFGRITEEIESFAVDRATISTVFGGVLGAAGWVAGSLVGVLTSGILTLYMLATLPSVKDAAFRMVPRSRRRGVRVIAEEIMRRVGSYALGQGAVATINGVCSWIMMKILDVPYPEMLAVLVGLLGLIPLVGATLGAVVVALAALTVSPTTALIVVVYYIIYQQFENYVIVPNIMRRTVSVPGAVTVVAVLVGGTLLGVLGALIAIPVAAGLLLIYHEVLVPRQERA</sequence>
<feature type="transmembrane region" description="Helical" evidence="9">
    <location>
        <begin position="155"/>
        <end position="175"/>
    </location>
</feature>
<feature type="transmembrane region" description="Helical" evidence="9">
    <location>
        <begin position="131"/>
        <end position="149"/>
    </location>
</feature>
<keyword evidence="4" id="KW-1003">Cell membrane</keyword>
<dbReference type="GO" id="GO:0005886">
    <property type="term" value="C:plasma membrane"/>
    <property type="evidence" value="ECO:0007669"/>
    <property type="project" value="UniProtKB-SubCell"/>
</dbReference>
<keyword evidence="6 9" id="KW-1133">Transmembrane helix</keyword>
<keyword evidence="7 9" id="KW-0472">Membrane</keyword>
<evidence type="ECO:0000256" key="5">
    <source>
        <dbReference type="ARBA" id="ARBA00022692"/>
    </source>
</evidence>
<dbReference type="PANTHER" id="PTHR21716:SF53">
    <property type="entry name" value="PERMEASE PERM-RELATED"/>
    <property type="match status" value="1"/>
</dbReference>
<dbReference type="GO" id="GO:0055085">
    <property type="term" value="P:transmembrane transport"/>
    <property type="evidence" value="ECO:0007669"/>
    <property type="project" value="TreeGrafter"/>
</dbReference>
<evidence type="ECO:0000256" key="3">
    <source>
        <dbReference type="ARBA" id="ARBA00022448"/>
    </source>
</evidence>
<feature type="transmembrane region" description="Helical" evidence="9">
    <location>
        <begin position="395"/>
        <end position="414"/>
    </location>
</feature>
<dbReference type="PANTHER" id="PTHR21716">
    <property type="entry name" value="TRANSMEMBRANE PROTEIN"/>
    <property type="match status" value="1"/>
</dbReference>
<feature type="transmembrane region" description="Helical" evidence="9">
    <location>
        <begin position="328"/>
        <end position="349"/>
    </location>
</feature>
<dbReference type="OrthoDB" id="5242074at2"/>
<dbReference type="RefSeq" id="WP_114927878.1">
    <property type="nucleotide sequence ID" value="NZ_CP031229.1"/>
</dbReference>
<proteinExistence type="inferred from homology"/>
<feature type="region of interest" description="Disordered" evidence="8">
    <location>
        <begin position="1"/>
        <end position="35"/>
    </location>
</feature>
<dbReference type="InterPro" id="IPR002549">
    <property type="entry name" value="AI-2E-like"/>
</dbReference>
<evidence type="ECO:0000256" key="2">
    <source>
        <dbReference type="ARBA" id="ARBA00009773"/>
    </source>
</evidence>
<feature type="compositionally biased region" description="Pro residues" evidence="8">
    <location>
        <begin position="1"/>
        <end position="13"/>
    </location>
</feature>
<dbReference type="EMBL" id="CP031229">
    <property type="protein sequence ID" value="AXH96113.1"/>
    <property type="molecule type" value="Genomic_DNA"/>
</dbReference>
<evidence type="ECO:0000313" key="11">
    <source>
        <dbReference type="Proteomes" id="UP000253790"/>
    </source>
</evidence>
<evidence type="ECO:0000313" key="10">
    <source>
        <dbReference type="EMBL" id="AXH96113.1"/>
    </source>
</evidence>
<dbReference type="Pfam" id="PF01594">
    <property type="entry name" value="AI-2E_transport"/>
    <property type="match status" value="1"/>
</dbReference>
<dbReference type="AlphaFoldDB" id="A0A345NM55"/>
<feature type="transmembrane region" description="Helical" evidence="9">
    <location>
        <begin position="273"/>
        <end position="298"/>
    </location>
</feature>
<feature type="region of interest" description="Disordered" evidence="8">
    <location>
        <begin position="63"/>
        <end position="119"/>
    </location>
</feature>
<dbReference type="KEGG" id="orn:DV701_08205"/>
<evidence type="ECO:0000256" key="7">
    <source>
        <dbReference type="ARBA" id="ARBA00023136"/>
    </source>
</evidence>
<feature type="compositionally biased region" description="Low complexity" evidence="8">
    <location>
        <begin position="70"/>
        <end position="110"/>
    </location>
</feature>
<evidence type="ECO:0000256" key="6">
    <source>
        <dbReference type="ARBA" id="ARBA00022989"/>
    </source>
</evidence>
<organism evidence="10 11">
    <name type="scientific">Ornithinimicrobium avium</name>
    <dbReference type="NCBI Taxonomy" id="2283195"/>
    <lineage>
        <taxon>Bacteria</taxon>
        <taxon>Bacillati</taxon>
        <taxon>Actinomycetota</taxon>
        <taxon>Actinomycetes</taxon>
        <taxon>Micrococcales</taxon>
        <taxon>Ornithinimicrobiaceae</taxon>
        <taxon>Ornithinimicrobium</taxon>
    </lineage>
</organism>
<evidence type="ECO:0000256" key="8">
    <source>
        <dbReference type="SAM" id="MobiDB-lite"/>
    </source>
</evidence>
<keyword evidence="11" id="KW-1185">Reference proteome</keyword>
<accession>A0A345NM55</accession>
<feature type="transmembrane region" description="Helical" evidence="9">
    <location>
        <begin position="187"/>
        <end position="209"/>
    </location>
</feature>
<gene>
    <name evidence="10" type="ORF">DV701_08205</name>
</gene>
<comment type="similarity">
    <text evidence="2">Belongs to the autoinducer-2 exporter (AI-2E) (TC 2.A.86) family.</text>
</comment>
<evidence type="ECO:0000256" key="4">
    <source>
        <dbReference type="ARBA" id="ARBA00022475"/>
    </source>
</evidence>
<keyword evidence="3" id="KW-0813">Transport</keyword>
<reference evidence="10 11" key="1">
    <citation type="submission" date="2018-07" db="EMBL/GenBank/DDBJ databases">
        <title>Complete genome sequencing of Ornithinimicrobium sp. AMA3305.</title>
        <authorList>
            <person name="Bae J.-W."/>
        </authorList>
    </citation>
    <scope>NUCLEOTIDE SEQUENCE [LARGE SCALE GENOMIC DNA]</scope>
    <source>
        <strain evidence="10 11">AMA3305</strain>
    </source>
</reference>
<feature type="compositionally biased region" description="Basic residues" evidence="8">
    <location>
        <begin position="15"/>
        <end position="35"/>
    </location>
</feature>
<dbReference type="Proteomes" id="UP000253790">
    <property type="component" value="Chromosome"/>
</dbReference>
<evidence type="ECO:0000256" key="9">
    <source>
        <dbReference type="SAM" id="Phobius"/>
    </source>
</evidence>
<name>A0A345NM55_9MICO</name>